<evidence type="ECO:0000313" key="6">
    <source>
        <dbReference type="Proteomes" id="UP000759246"/>
    </source>
</evidence>
<reference evidence="5" key="1">
    <citation type="submission" date="2020-04" db="EMBL/GenBank/DDBJ databases">
        <title>Deep metagenomics examines the oral microbiome during advanced dental caries in children, revealing novel taxa and co-occurrences with host molecules.</title>
        <authorList>
            <person name="Baker J.L."/>
            <person name="Morton J.T."/>
            <person name="Dinis M."/>
            <person name="Alvarez R."/>
            <person name="Tran N.C."/>
            <person name="Knight R."/>
            <person name="Edlund A."/>
        </authorList>
    </citation>
    <scope>NUCLEOTIDE SEQUENCE</scope>
    <source>
        <strain evidence="5">JCVI_30_bin.13</strain>
    </source>
</reference>
<dbReference type="Pfam" id="PF00293">
    <property type="entry name" value="NUDIX"/>
    <property type="match status" value="1"/>
</dbReference>
<evidence type="ECO:0000313" key="5">
    <source>
        <dbReference type="EMBL" id="MBF0966828.1"/>
    </source>
</evidence>
<dbReference type="CDD" id="cd03673">
    <property type="entry name" value="NUDIX_Ap6A_hydrolase"/>
    <property type="match status" value="1"/>
</dbReference>
<accession>A0A929RPS5</accession>
<dbReference type="PANTHER" id="PTHR43736">
    <property type="entry name" value="ADP-RIBOSE PYROPHOSPHATASE"/>
    <property type="match status" value="1"/>
</dbReference>
<evidence type="ECO:0000256" key="3">
    <source>
        <dbReference type="RuleBase" id="RU003476"/>
    </source>
</evidence>
<comment type="similarity">
    <text evidence="1 3">Belongs to the Nudix hydrolase family.</text>
</comment>
<gene>
    <name evidence="5" type="ORF">HXK09_06700</name>
</gene>
<evidence type="ECO:0000259" key="4">
    <source>
        <dbReference type="PROSITE" id="PS51462"/>
    </source>
</evidence>
<dbReference type="Proteomes" id="UP000759246">
    <property type="component" value="Unassembled WGS sequence"/>
</dbReference>
<dbReference type="GO" id="GO:0016787">
    <property type="term" value="F:hydrolase activity"/>
    <property type="evidence" value="ECO:0007669"/>
    <property type="project" value="UniProtKB-KW"/>
</dbReference>
<keyword evidence="2 3" id="KW-0378">Hydrolase</keyword>
<dbReference type="AlphaFoldDB" id="A0A929RPS5"/>
<sequence>MRAGRYHLPISAETSAGGIVVDVRDGIPYAALIARRNRAGRVEWCLPKGHLEGSETPQQAALREVAEETGIHGRIIRHLASIDYWFSGNDRRVHKV</sequence>
<dbReference type="InterPro" id="IPR015797">
    <property type="entry name" value="NUDIX_hydrolase-like_dom_sf"/>
</dbReference>
<comment type="caution">
    <text evidence="5">The sequence shown here is derived from an EMBL/GenBank/DDBJ whole genome shotgun (WGS) entry which is preliminary data.</text>
</comment>
<dbReference type="SUPFAM" id="SSF55811">
    <property type="entry name" value="Nudix"/>
    <property type="match status" value="1"/>
</dbReference>
<protein>
    <submittedName>
        <fullName evidence="5">NUDIX domain-containing protein</fullName>
    </submittedName>
</protein>
<dbReference type="InterPro" id="IPR020476">
    <property type="entry name" value="Nudix_hydrolase"/>
</dbReference>
<feature type="non-terminal residue" evidence="5">
    <location>
        <position position="96"/>
    </location>
</feature>
<dbReference type="EMBL" id="JABZGF010000215">
    <property type="protein sequence ID" value="MBF0966828.1"/>
    <property type="molecule type" value="Genomic_DNA"/>
</dbReference>
<organism evidence="5 6">
    <name type="scientific">Actinomyces bouchesdurhonensis</name>
    <dbReference type="NCBI Taxonomy" id="1852361"/>
    <lineage>
        <taxon>Bacteria</taxon>
        <taxon>Bacillati</taxon>
        <taxon>Actinomycetota</taxon>
        <taxon>Actinomycetes</taxon>
        <taxon>Actinomycetales</taxon>
        <taxon>Actinomycetaceae</taxon>
        <taxon>Actinomyces</taxon>
    </lineage>
</organism>
<evidence type="ECO:0000256" key="1">
    <source>
        <dbReference type="ARBA" id="ARBA00005582"/>
    </source>
</evidence>
<proteinExistence type="inferred from homology"/>
<dbReference type="PROSITE" id="PS00893">
    <property type="entry name" value="NUDIX_BOX"/>
    <property type="match status" value="1"/>
</dbReference>
<feature type="domain" description="Nudix hydrolase" evidence="4">
    <location>
        <begin position="12"/>
        <end position="96"/>
    </location>
</feature>
<dbReference type="Gene3D" id="3.90.79.10">
    <property type="entry name" value="Nucleoside Triphosphate Pyrophosphohydrolase"/>
    <property type="match status" value="1"/>
</dbReference>
<dbReference type="PANTHER" id="PTHR43736:SF1">
    <property type="entry name" value="DIHYDRONEOPTERIN TRIPHOSPHATE DIPHOSPHATASE"/>
    <property type="match status" value="1"/>
</dbReference>
<dbReference type="PROSITE" id="PS51462">
    <property type="entry name" value="NUDIX"/>
    <property type="match status" value="1"/>
</dbReference>
<name>A0A929RPS5_9ACTO</name>
<evidence type="ECO:0000256" key="2">
    <source>
        <dbReference type="ARBA" id="ARBA00022801"/>
    </source>
</evidence>
<dbReference type="InterPro" id="IPR000086">
    <property type="entry name" value="NUDIX_hydrolase_dom"/>
</dbReference>
<dbReference type="PRINTS" id="PR00502">
    <property type="entry name" value="NUDIXFAMILY"/>
</dbReference>
<dbReference type="InterPro" id="IPR020084">
    <property type="entry name" value="NUDIX_hydrolase_CS"/>
</dbReference>